<dbReference type="EMBL" id="QTSX02000893">
    <property type="protein sequence ID" value="KAJ9084007.1"/>
    <property type="molecule type" value="Genomic_DNA"/>
</dbReference>
<protein>
    <submittedName>
        <fullName evidence="1">Uncharacterized protein</fullName>
    </submittedName>
</protein>
<organism evidence="1 2">
    <name type="scientific">Entomophthora muscae</name>
    <dbReference type="NCBI Taxonomy" id="34485"/>
    <lineage>
        <taxon>Eukaryota</taxon>
        <taxon>Fungi</taxon>
        <taxon>Fungi incertae sedis</taxon>
        <taxon>Zoopagomycota</taxon>
        <taxon>Entomophthoromycotina</taxon>
        <taxon>Entomophthoromycetes</taxon>
        <taxon>Entomophthorales</taxon>
        <taxon>Entomophthoraceae</taxon>
        <taxon>Entomophthora</taxon>
    </lineage>
</organism>
<proteinExistence type="predicted"/>
<sequence>MLAETGAPCTIAMVDGHSTSIILDGESYANIISKDFLDYIGNTDIAACDSHFMLADGHNNPYKGIVHVLELCIQGVAQKNNVVVFAHNQYNLLIGQKTLKDFMINTDYKNDHCTMRKDRNLMPLPILYTDPTSHFNPYLGADPVSLSFLCQELLDMLDFDLNLTMEQEDTLYNLVCEFEGQLVKDQDQIPLANTKPHTIVTGDAAPISCPIQTT</sequence>
<gene>
    <name evidence="1" type="ORF">DSO57_1028635</name>
</gene>
<comment type="caution">
    <text evidence="1">The sequence shown here is derived from an EMBL/GenBank/DDBJ whole genome shotgun (WGS) entry which is preliminary data.</text>
</comment>
<name>A0ACC2UAS4_9FUNG</name>
<dbReference type="Proteomes" id="UP001165960">
    <property type="component" value="Unassembled WGS sequence"/>
</dbReference>
<keyword evidence="2" id="KW-1185">Reference proteome</keyword>
<evidence type="ECO:0000313" key="1">
    <source>
        <dbReference type="EMBL" id="KAJ9084007.1"/>
    </source>
</evidence>
<evidence type="ECO:0000313" key="2">
    <source>
        <dbReference type="Proteomes" id="UP001165960"/>
    </source>
</evidence>
<accession>A0ACC2UAS4</accession>
<reference evidence="1" key="1">
    <citation type="submission" date="2022-04" db="EMBL/GenBank/DDBJ databases">
        <title>Genome of the entomopathogenic fungus Entomophthora muscae.</title>
        <authorList>
            <person name="Elya C."/>
            <person name="Lovett B.R."/>
            <person name="Lee E."/>
            <person name="Macias A.M."/>
            <person name="Hajek A.E."/>
            <person name="De Bivort B.L."/>
            <person name="Kasson M.T."/>
            <person name="De Fine Licht H.H."/>
            <person name="Stajich J.E."/>
        </authorList>
    </citation>
    <scope>NUCLEOTIDE SEQUENCE</scope>
    <source>
        <strain evidence="1">Berkeley</strain>
    </source>
</reference>